<feature type="domain" description="Ig-like" evidence="3">
    <location>
        <begin position="168"/>
        <end position="257"/>
    </location>
</feature>
<dbReference type="GO" id="GO:0004888">
    <property type="term" value="F:transmembrane signaling receptor activity"/>
    <property type="evidence" value="ECO:0007669"/>
    <property type="project" value="TreeGrafter"/>
</dbReference>
<dbReference type="InterPro" id="IPR003599">
    <property type="entry name" value="Ig_sub"/>
</dbReference>
<dbReference type="OrthoDB" id="6151406at2759"/>
<protein>
    <recommendedName>
        <fullName evidence="3">Ig-like domain-containing protein</fullName>
    </recommendedName>
</protein>
<dbReference type="Pfam" id="PF13927">
    <property type="entry name" value="Ig_3"/>
    <property type="match status" value="1"/>
</dbReference>
<feature type="domain" description="Ig-like" evidence="3">
    <location>
        <begin position="30"/>
        <end position="115"/>
    </location>
</feature>
<dbReference type="GO" id="GO:0009897">
    <property type="term" value="C:external side of plasma membrane"/>
    <property type="evidence" value="ECO:0007669"/>
    <property type="project" value="TreeGrafter"/>
</dbReference>
<accession>A0A8C9RZK2</accession>
<organism evidence="4 5">
    <name type="scientific">Scleropages formosus</name>
    <name type="common">Asian bonytongue</name>
    <name type="synonym">Osteoglossum formosum</name>
    <dbReference type="NCBI Taxonomy" id="113540"/>
    <lineage>
        <taxon>Eukaryota</taxon>
        <taxon>Metazoa</taxon>
        <taxon>Chordata</taxon>
        <taxon>Craniata</taxon>
        <taxon>Vertebrata</taxon>
        <taxon>Euteleostomi</taxon>
        <taxon>Actinopterygii</taxon>
        <taxon>Neopterygii</taxon>
        <taxon>Teleostei</taxon>
        <taxon>Osteoglossocephala</taxon>
        <taxon>Osteoglossomorpha</taxon>
        <taxon>Osteoglossiformes</taxon>
        <taxon>Osteoglossidae</taxon>
        <taxon>Scleropages</taxon>
    </lineage>
</organism>
<evidence type="ECO:0000256" key="1">
    <source>
        <dbReference type="ARBA" id="ARBA00022729"/>
    </source>
</evidence>
<keyword evidence="5" id="KW-1185">Reference proteome</keyword>
<dbReference type="InterPro" id="IPR003598">
    <property type="entry name" value="Ig_sub2"/>
</dbReference>
<keyword evidence="2" id="KW-1015">Disulfide bond</keyword>
<dbReference type="InterPro" id="IPR050488">
    <property type="entry name" value="Ig_Fc_receptor"/>
</dbReference>
<evidence type="ECO:0000313" key="4">
    <source>
        <dbReference type="Ensembl" id="ENSSFOP00015025708.2"/>
    </source>
</evidence>
<evidence type="ECO:0000259" key="3">
    <source>
        <dbReference type="PROSITE" id="PS50835"/>
    </source>
</evidence>
<dbReference type="Pfam" id="PF13895">
    <property type="entry name" value="Ig_2"/>
    <property type="match status" value="1"/>
</dbReference>
<reference evidence="4 5" key="1">
    <citation type="submission" date="2019-04" db="EMBL/GenBank/DDBJ databases">
        <authorList>
            <consortium name="Wellcome Sanger Institute Data Sharing"/>
        </authorList>
    </citation>
    <scope>NUCLEOTIDE SEQUENCE [LARGE SCALE GENOMIC DNA]</scope>
</reference>
<dbReference type="GeneTree" id="ENSGT01120000272530"/>
<dbReference type="InterPro" id="IPR036179">
    <property type="entry name" value="Ig-like_dom_sf"/>
</dbReference>
<dbReference type="Proteomes" id="UP000694397">
    <property type="component" value="Chromosome 2"/>
</dbReference>
<dbReference type="InterPro" id="IPR013783">
    <property type="entry name" value="Ig-like_fold"/>
</dbReference>
<dbReference type="Gene3D" id="2.60.40.10">
    <property type="entry name" value="Immunoglobulins"/>
    <property type="match status" value="2"/>
</dbReference>
<dbReference type="GO" id="GO:0006955">
    <property type="term" value="P:immune response"/>
    <property type="evidence" value="ECO:0007669"/>
    <property type="project" value="TreeGrafter"/>
</dbReference>
<dbReference type="Ensembl" id="ENSSFOT00015025991.2">
    <property type="protein sequence ID" value="ENSSFOP00015025708.2"/>
    <property type="gene ID" value="ENSSFOG00015016515.2"/>
</dbReference>
<dbReference type="SMART" id="SM00409">
    <property type="entry name" value="IG"/>
    <property type="match status" value="2"/>
</dbReference>
<keyword evidence="1" id="KW-0732">Signal</keyword>
<name>A0A8C9RZK2_SCLFO</name>
<dbReference type="SUPFAM" id="SSF48726">
    <property type="entry name" value="Immunoglobulin"/>
    <property type="match status" value="2"/>
</dbReference>
<proteinExistence type="predicted"/>
<dbReference type="AlphaFoldDB" id="A0A8C9RZK2"/>
<dbReference type="SMART" id="SM00408">
    <property type="entry name" value="IGc2"/>
    <property type="match status" value="2"/>
</dbReference>
<dbReference type="PANTHER" id="PTHR11481:SF112">
    <property type="entry name" value="FC RECEPTOR-LIKE PROTEIN 4-RELATED"/>
    <property type="match status" value="1"/>
</dbReference>
<evidence type="ECO:0000256" key="2">
    <source>
        <dbReference type="ARBA" id="ARBA00023157"/>
    </source>
</evidence>
<sequence>MLHIFHKIILAIFTCIINILLCALTSPALPEAVLSLQSGWTEIFPSEKVTLKCDLQGSSSQWYYKWYKDGQELGEQRTGDTYTILSATHSDTGTYTCRGQYQWGEPINDVSLKVSGRKLLLMSLTIYFQLFCNNSQRCTQLVGSFTLTRYWCQAGRGSDPFYTNFREPLNLKITAVLTLQSGWTEMFPSEKVTLRCDLQGSSGQWDYRWSKDGQELPNRNGDTLTIHSATQSDTGRYSCKGRYRKRTIFSEKSNDVSLKILVNLLLWTTSVS</sequence>
<reference evidence="4" key="3">
    <citation type="submission" date="2025-09" db="UniProtKB">
        <authorList>
            <consortium name="Ensembl"/>
        </authorList>
    </citation>
    <scope>IDENTIFICATION</scope>
</reference>
<dbReference type="InterPro" id="IPR007110">
    <property type="entry name" value="Ig-like_dom"/>
</dbReference>
<dbReference type="PROSITE" id="PS50835">
    <property type="entry name" value="IG_LIKE"/>
    <property type="match status" value="2"/>
</dbReference>
<evidence type="ECO:0000313" key="5">
    <source>
        <dbReference type="Proteomes" id="UP000694397"/>
    </source>
</evidence>
<dbReference type="GO" id="GO:0007166">
    <property type="term" value="P:cell surface receptor signaling pathway"/>
    <property type="evidence" value="ECO:0007669"/>
    <property type="project" value="TreeGrafter"/>
</dbReference>
<reference evidence="4" key="2">
    <citation type="submission" date="2025-08" db="UniProtKB">
        <authorList>
            <consortium name="Ensembl"/>
        </authorList>
    </citation>
    <scope>IDENTIFICATION</scope>
</reference>
<dbReference type="PANTHER" id="PTHR11481">
    <property type="entry name" value="IMMUNOGLOBULIN FC RECEPTOR"/>
    <property type="match status" value="1"/>
</dbReference>